<comment type="subcellular location">
    <subcellularLocation>
        <location evidence="1">Membrane</location>
        <topology evidence="1">Multi-pass membrane protein</topology>
    </subcellularLocation>
</comment>
<keyword evidence="10" id="KW-1185">Reference proteome</keyword>
<dbReference type="eggNOG" id="KOG0619">
    <property type="taxonomic scope" value="Eukaryota"/>
</dbReference>
<dbReference type="SUPFAM" id="SSF52058">
    <property type="entry name" value="L domain-like"/>
    <property type="match status" value="1"/>
</dbReference>
<feature type="domain" description="SLC26A/SulP transporter" evidence="8">
    <location>
        <begin position="273"/>
        <end position="609"/>
    </location>
</feature>
<feature type="transmembrane region" description="Helical" evidence="7">
    <location>
        <begin position="598"/>
        <end position="622"/>
    </location>
</feature>
<evidence type="ECO:0000256" key="6">
    <source>
        <dbReference type="ARBA" id="ARBA00023136"/>
    </source>
</evidence>
<dbReference type="Proteomes" id="UP000052978">
    <property type="component" value="Unassembled WGS sequence"/>
</dbReference>
<evidence type="ECO:0000313" key="10">
    <source>
        <dbReference type="Proteomes" id="UP000052978"/>
    </source>
</evidence>
<name>S7PCI5_MYOBR</name>
<evidence type="ECO:0000256" key="1">
    <source>
        <dbReference type="ARBA" id="ARBA00004141"/>
    </source>
</evidence>
<dbReference type="SMART" id="SM00364">
    <property type="entry name" value="LRR_BAC"/>
    <property type="match status" value="5"/>
</dbReference>
<dbReference type="EMBL" id="KE162369">
    <property type="protein sequence ID" value="EPQ07953.1"/>
    <property type="molecule type" value="Genomic_DNA"/>
</dbReference>
<proteinExistence type="predicted"/>
<feature type="transmembrane region" description="Helical" evidence="7">
    <location>
        <begin position="468"/>
        <end position="488"/>
    </location>
</feature>
<dbReference type="InterPro" id="IPR001611">
    <property type="entry name" value="Leu-rich_rpt"/>
</dbReference>
<dbReference type="GO" id="GO:0016020">
    <property type="term" value="C:membrane"/>
    <property type="evidence" value="ECO:0007669"/>
    <property type="project" value="UniProtKB-SubCell"/>
</dbReference>
<feature type="transmembrane region" description="Helical" evidence="7">
    <location>
        <begin position="414"/>
        <end position="431"/>
    </location>
</feature>
<feature type="transmembrane region" description="Helical" evidence="7">
    <location>
        <begin position="298"/>
        <end position="321"/>
    </location>
</feature>
<keyword evidence="3 7" id="KW-0812">Transmembrane</keyword>
<dbReference type="InterPro" id="IPR032675">
    <property type="entry name" value="LRR_dom_sf"/>
</dbReference>
<feature type="transmembrane region" description="Helical" evidence="7">
    <location>
        <begin position="437"/>
        <end position="456"/>
    </location>
</feature>
<evidence type="ECO:0000256" key="3">
    <source>
        <dbReference type="ARBA" id="ARBA00022692"/>
    </source>
</evidence>
<dbReference type="SMART" id="SM00369">
    <property type="entry name" value="LRR_TYP"/>
    <property type="match status" value="8"/>
</dbReference>
<dbReference type="Pfam" id="PF13855">
    <property type="entry name" value="LRR_8"/>
    <property type="match status" value="1"/>
</dbReference>
<reference evidence="9 10" key="1">
    <citation type="journal article" date="2013" name="Nat. Commun.">
        <title>Genome analysis reveals insights into physiology and longevity of the Brandt's bat Myotis brandtii.</title>
        <authorList>
            <person name="Seim I."/>
            <person name="Fang X."/>
            <person name="Xiong Z."/>
            <person name="Lobanov A.V."/>
            <person name="Huang Z."/>
            <person name="Ma S."/>
            <person name="Feng Y."/>
            <person name="Turanov A.A."/>
            <person name="Zhu Y."/>
            <person name="Lenz T.L."/>
            <person name="Gerashchenko M.V."/>
            <person name="Fan D."/>
            <person name="Hee Yim S."/>
            <person name="Yao X."/>
            <person name="Jordan D."/>
            <person name="Xiong Y."/>
            <person name="Ma Y."/>
            <person name="Lyapunov A.N."/>
            <person name="Chen G."/>
            <person name="Kulakova O.I."/>
            <person name="Sun Y."/>
            <person name="Lee S.G."/>
            <person name="Bronson R.T."/>
            <person name="Moskalev A.A."/>
            <person name="Sunyaev S.R."/>
            <person name="Zhang G."/>
            <person name="Krogh A."/>
            <person name="Wang J."/>
            <person name="Gladyshev V.N."/>
        </authorList>
    </citation>
    <scope>NUCLEOTIDE SEQUENCE [LARGE SCALE GENOMIC DNA]</scope>
</reference>
<accession>S7PCI5</accession>
<feature type="transmembrane region" description="Helical" evidence="7">
    <location>
        <begin position="559"/>
        <end position="578"/>
    </location>
</feature>
<evidence type="ECO:0000313" key="9">
    <source>
        <dbReference type="EMBL" id="EPQ07953.1"/>
    </source>
</evidence>
<evidence type="ECO:0000256" key="4">
    <source>
        <dbReference type="ARBA" id="ARBA00022737"/>
    </source>
</evidence>
<dbReference type="Pfam" id="PF00916">
    <property type="entry name" value="Sulfate_transp"/>
    <property type="match status" value="1"/>
</dbReference>
<dbReference type="AlphaFoldDB" id="S7PCI5"/>
<evidence type="ECO:0000259" key="8">
    <source>
        <dbReference type="Pfam" id="PF00916"/>
    </source>
</evidence>
<organism evidence="9 10">
    <name type="scientific">Myotis brandtii</name>
    <name type="common">Brandt's bat</name>
    <dbReference type="NCBI Taxonomy" id="109478"/>
    <lineage>
        <taxon>Eukaryota</taxon>
        <taxon>Metazoa</taxon>
        <taxon>Chordata</taxon>
        <taxon>Craniata</taxon>
        <taxon>Vertebrata</taxon>
        <taxon>Euteleostomi</taxon>
        <taxon>Mammalia</taxon>
        <taxon>Eutheria</taxon>
        <taxon>Laurasiatheria</taxon>
        <taxon>Chiroptera</taxon>
        <taxon>Yangochiroptera</taxon>
        <taxon>Vespertilionidae</taxon>
        <taxon>Myotis</taxon>
    </lineage>
</organism>
<dbReference type="GO" id="GO:0055085">
    <property type="term" value="P:transmembrane transport"/>
    <property type="evidence" value="ECO:0007669"/>
    <property type="project" value="InterPro"/>
</dbReference>
<dbReference type="InterPro" id="IPR003591">
    <property type="entry name" value="Leu-rich_rpt_typical-subtyp"/>
</dbReference>
<protein>
    <submittedName>
        <fullName evidence="9">Anion exchange transporter</fullName>
    </submittedName>
</protein>
<keyword evidence="2" id="KW-0433">Leucine-rich repeat</keyword>
<evidence type="ECO:0000256" key="2">
    <source>
        <dbReference type="ARBA" id="ARBA00022614"/>
    </source>
</evidence>
<feature type="transmembrane region" description="Helical" evidence="7">
    <location>
        <begin position="515"/>
        <end position="538"/>
    </location>
</feature>
<evidence type="ECO:0000256" key="7">
    <source>
        <dbReference type="SAM" id="Phobius"/>
    </source>
</evidence>
<keyword evidence="6 7" id="KW-0472">Membrane</keyword>
<dbReference type="Gene3D" id="3.80.10.10">
    <property type="entry name" value="Ribonuclease Inhibitor"/>
    <property type="match status" value="1"/>
</dbReference>
<feature type="transmembrane region" description="Helical" evidence="7">
    <location>
        <begin position="382"/>
        <end position="402"/>
    </location>
</feature>
<dbReference type="InterPro" id="IPR011547">
    <property type="entry name" value="SLC26A/SulP_dom"/>
</dbReference>
<dbReference type="PROSITE" id="PS51450">
    <property type="entry name" value="LRR"/>
    <property type="match status" value="4"/>
</dbReference>
<gene>
    <name evidence="9" type="ORF">D623_10006299</name>
</gene>
<feature type="transmembrane region" description="Helical" evidence="7">
    <location>
        <begin position="356"/>
        <end position="376"/>
    </location>
</feature>
<dbReference type="PANTHER" id="PTHR11814">
    <property type="entry name" value="SULFATE TRANSPORTER"/>
    <property type="match status" value="1"/>
</dbReference>
<evidence type="ECO:0000256" key="5">
    <source>
        <dbReference type="ARBA" id="ARBA00022989"/>
    </source>
</evidence>
<sequence>MEERLFLRAVKGGKNTKIITLNGKKMTKIPSTIGNLPGLKVLNLQKNLVSRVCSELSTLTQLTVLNLGNNLLEEVPEEVKYLTSLKNLHLFGNRINRFASGACDGLKNLILLNLNNNQLTFIPKEVSRLESLIYLSINHNQLTSIPRELCFLKNLSELQLNYNQIICIPEEIKFLKRLQKLLLARNNIEILPEVLCHLTNLRILDIAGNVIQIFPTGFQHLKLKEFYCEGNPLFLMQPVSAVKQLDVLSLQFTSAREHLKNDRGKEEKEKCALEQGLAFAILSSVHPVFGLYGSFFPAIVYAIFGMGSHVATGTCALTSLISAKAVERLVPSSSQNFTKQSNTSILGLSDFEMERIGIAASVSFLGGVIQVAMFALQLGGATFLLTEPVISAMTTGAATHVVTSQVKYLLGMKIPYISGPLGLFYIYTYVFENIKSVRLEALLLSLLSIVVLVMVKELNEQFKRKIKAVIPVDLVLVIAASFACYYTDMENTYGLDVLGHIPKGIPSPRPPSMHVLSAVITEAFGVALVGYAASLALAQESAKKFKYSVDDNQEFLAHGLSNVISSFFFCIPSAAAMGRTNGLYSTGAKTQGIWVSTYIFTICFAANVGLLFGVVCTIAMVIGRFPRTLNLIHFFSKKETQQQVKIISINNPLVFLNAKKFHADLMNIIQKEHASNQPFDDTNKCEQNSLLNSLSNGNCIDHRGLNDQLLSNGEKGMESRRLRNRGGALQLGELSRPEEPAAAPVYVLLRVDRVGRTSVRVLWTPCDPTTTLCPPTLPGAFAWEHRVQAAPRGHTPASLQEAAGAQQASSLVTFSKEEILFVIHNKSLRPVTGPLSSYRGGSLLLKDCNRKVHLHTNKQTKRTSSI</sequence>
<keyword evidence="5 7" id="KW-1133">Transmembrane helix</keyword>
<keyword evidence="4" id="KW-0677">Repeat</keyword>
<dbReference type="InterPro" id="IPR001902">
    <property type="entry name" value="SLC26A/SulP_fam"/>
</dbReference>